<accession>A0A9X3NES9</accession>
<proteinExistence type="predicted"/>
<evidence type="ECO:0000313" key="3">
    <source>
        <dbReference type="Proteomes" id="UP001147653"/>
    </source>
</evidence>
<evidence type="ECO:0000313" key="2">
    <source>
        <dbReference type="EMBL" id="MDA0184814.1"/>
    </source>
</evidence>
<protein>
    <submittedName>
        <fullName evidence="2">Uncharacterized protein</fullName>
    </submittedName>
</protein>
<dbReference type="RefSeq" id="WP_270029271.1">
    <property type="nucleotide sequence ID" value="NZ_JAPDDP010000087.1"/>
</dbReference>
<dbReference type="EMBL" id="JAPDDP010000087">
    <property type="protein sequence ID" value="MDA0184814.1"/>
    <property type="molecule type" value="Genomic_DNA"/>
</dbReference>
<evidence type="ECO:0000256" key="1">
    <source>
        <dbReference type="SAM" id="MobiDB-lite"/>
    </source>
</evidence>
<reference evidence="2" key="1">
    <citation type="submission" date="2022-10" db="EMBL/GenBank/DDBJ databases">
        <title>The WGS of Solirubrobacter phytolaccae KCTC 29190.</title>
        <authorList>
            <person name="Jiang Z."/>
        </authorList>
    </citation>
    <scope>NUCLEOTIDE SEQUENCE</scope>
    <source>
        <strain evidence="2">KCTC 29190</strain>
    </source>
</reference>
<organism evidence="2 3">
    <name type="scientific">Solirubrobacter phytolaccae</name>
    <dbReference type="NCBI Taxonomy" id="1404360"/>
    <lineage>
        <taxon>Bacteria</taxon>
        <taxon>Bacillati</taxon>
        <taxon>Actinomycetota</taxon>
        <taxon>Thermoleophilia</taxon>
        <taxon>Solirubrobacterales</taxon>
        <taxon>Solirubrobacteraceae</taxon>
        <taxon>Solirubrobacter</taxon>
    </lineage>
</organism>
<keyword evidence="3" id="KW-1185">Reference proteome</keyword>
<comment type="caution">
    <text evidence="2">The sequence shown here is derived from an EMBL/GenBank/DDBJ whole genome shotgun (WGS) entry which is preliminary data.</text>
</comment>
<dbReference type="AlphaFoldDB" id="A0A9X3NES9"/>
<gene>
    <name evidence="2" type="ORF">OJ997_31215</name>
</gene>
<name>A0A9X3NES9_9ACTN</name>
<feature type="region of interest" description="Disordered" evidence="1">
    <location>
        <begin position="119"/>
        <end position="145"/>
    </location>
</feature>
<sequence length="145" mass="15827">MTERADDDDDFEPLECRPSVVHVEAYDVGVAGSDTVVRLFFRPRPGADPRPGNELADVLVLEDWDRVAIGLIRRVVAGDGPSNTVYGGEPLIRGAQVSLDVELREPLANRQLIDASTGEAVPRIQRTSSSPLPAEELGTPRWIRA</sequence>
<dbReference type="Proteomes" id="UP001147653">
    <property type="component" value="Unassembled WGS sequence"/>
</dbReference>